<dbReference type="RefSeq" id="WP_326926728.1">
    <property type="nucleotide sequence ID" value="NZ_CP123443.1"/>
</dbReference>
<evidence type="ECO:0000256" key="5">
    <source>
        <dbReference type="ARBA" id="ARBA00023186"/>
    </source>
</evidence>
<dbReference type="Gene3D" id="1.20.120.340">
    <property type="entry name" value="Flagellar protein FliS"/>
    <property type="match status" value="1"/>
</dbReference>
<keyword evidence="7" id="KW-0966">Cell projection</keyword>
<gene>
    <name evidence="7" type="primary">fliS</name>
    <name evidence="7" type="ORF">P0082_08635</name>
</gene>
<keyword evidence="7" id="KW-0282">Flagellum</keyword>
<dbReference type="InterPro" id="IPR036584">
    <property type="entry name" value="FliS_sf"/>
</dbReference>
<dbReference type="Proteomes" id="UP001228690">
    <property type="component" value="Chromosome"/>
</dbReference>
<sequence length="139" mass="15537">MYQNLQRYRKNDVVTANQGRLIVMLYDGLIKQIDLGTAELRKEGPRLDLAHNALTKAQEILNELQISLDIEHGGQIAQSLLSLYRFFAKALIQANINKNSEGLPVIRQQIADLRDAWAQVQTTQCETPKQPAVGVNIAG</sequence>
<keyword evidence="5" id="KW-0143">Chaperone</keyword>
<evidence type="ECO:0000256" key="1">
    <source>
        <dbReference type="ARBA" id="ARBA00004514"/>
    </source>
</evidence>
<dbReference type="SUPFAM" id="SSF101116">
    <property type="entry name" value="Flagellar export chaperone FliS"/>
    <property type="match status" value="1"/>
</dbReference>
<dbReference type="PIRSF" id="PIRSF039090">
    <property type="entry name" value="Flis"/>
    <property type="match status" value="1"/>
</dbReference>
<dbReference type="EMBL" id="CP123443">
    <property type="protein sequence ID" value="WGK68543.1"/>
    <property type="molecule type" value="Genomic_DNA"/>
</dbReference>
<comment type="similarity">
    <text evidence="2 6">Belongs to the FliS family.</text>
</comment>
<dbReference type="PANTHER" id="PTHR34773:SF1">
    <property type="entry name" value="FLAGELLAR SECRETION CHAPERONE FLIS"/>
    <property type="match status" value="1"/>
</dbReference>
<organism evidence="7 8">
    <name type="scientific">Candidatus Haliotispira prima</name>
    <dbReference type="NCBI Taxonomy" id="3034016"/>
    <lineage>
        <taxon>Bacteria</taxon>
        <taxon>Pseudomonadati</taxon>
        <taxon>Spirochaetota</taxon>
        <taxon>Spirochaetia</taxon>
        <taxon>Spirochaetales</taxon>
        <taxon>Spirochaetaceae</taxon>
        <taxon>Candidatus Haliotispira</taxon>
    </lineage>
</organism>
<dbReference type="PANTHER" id="PTHR34773">
    <property type="entry name" value="FLAGELLAR SECRETION CHAPERONE FLIS"/>
    <property type="match status" value="1"/>
</dbReference>
<evidence type="ECO:0000256" key="3">
    <source>
        <dbReference type="ARBA" id="ARBA00022490"/>
    </source>
</evidence>
<protein>
    <recommendedName>
        <fullName evidence="6">Flagellar secretion chaperone FliS</fullName>
    </recommendedName>
</protein>
<dbReference type="CDD" id="cd16098">
    <property type="entry name" value="FliS"/>
    <property type="match status" value="1"/>
</dbReference>
<evidence type="ECO:0000256" key="6">
    <source>
        <dbReference type="PIRNR" id="PIRNR039090"/>
    </source>
</evidence>
<keyword evidence="3 6" id="KW-0963">Cytoplasm</keyword>
<comment type="subcellular location">
    <subcellularLocation>
        <location evidence="1 6">Cytoplasm</location>
        <location evidence="1 6">Cytosol</location>
    </subcellularLocation>
</comment>
<dbReference type="NCBIfam" id="TIGR00208">
    <property type="entry name" value="fliS"/>
    <property type="match status" value="1"/>
</dbReference>
<reference evidence="7 8" key="1">
    <citation type="submission" date="2023-04" db="EMBL/GenBank/DDBJ databases">
        <title>Spirochaete genome identified in red abalone sample constitutes a novel genus.</title>
        <authorList>
            <person name="Sharma S.P."/>
            <person name="Purcell C.M."/>
            <person name="Hyde J.R."/>
            <person name="Severin A.J."/>
        </authorList>
    </citation>
    <scope>NUCLEOTIDE SEQUENCE [LARGE SCALE GENOMIC DNA]</scope>
    <source>
        <strain evidence="7 8">SP-2023</strain>
    </source>
</reference>
<name>A0ABY8MHA9_9SPIO</name>
<evidence type="ECO:0000256" key="2">
    <source>
        <dbReference type="ARBA" id="ARBA00008787"/>
    </source>
</evidence>
<evidence type="ECO:0000256" key="4">
    <source>
        <dbReference type="ARBA" id="ARBA00022795"/>
    </source>
</evidence>
<keyword evidence="7" id="KW-0969">Cilium</keyword>
<proteinExistence type="inferred from homology"/>
<keyword evidence="4 6" id="KW-1005">Bacterial flagellum biogenesis</keyword>
<accession>A0ABY8MHA9</accession>
<dbReference type="InterPro" id="IPR003713">
    <property type="entry name" value="FliS"/>
</dbReference>
<keyword evidence="8" id="KW-1185">Reference proteome</keyword>
<evidence type="ECO:0000313" key="7">
    <source>
        <dbReference type="EMBL" id="WGK68543.1"/>
    </source>
</evidence>
<dbReference type="Pfam" id="PF02561">
    <property type="entry name" value="FliS"/>
    <property type="match status" value="1"/>
</dbReference>
<evidence type="ECO:0000313" key="8">
    <source>
        <dbReference type="Proteomes" id="UP001228690"/>
    </source>
</evidence>